<keyword evidence="2 6" id="KW-1003">Cell membrane</keyword>
<protein>
    <recommendedName>
        <fullName evidence="6">TVP38/TMEM64 family membrane protein</fullName>
    </recommendedName>
</protein>
<keyword evidence="9" id="KW-1185">Reference proteome</keyword>
<feature type="transmembrane region" description="Helical" evidence="6">
    <location>
        <begin position="65"/>
        <end position="85"/>
    </location>
</feature>
<feature type="transmembrane region" description="Helical" evidence="6">
    <location>
        <begin position="185"/>
        <end position="205"/>
    </location>
</feature>
<feature type="transmembrane region" description="Helical" evidence="6">
    <location>
        <begin position="34"/>
        <end position="58"/>
    </location>
</feature>
<accession>A0ABS0ZDB0</accession>
<dbReference type="Pfam" id="PF09335">
    <property type="entry name" value="VTT_dom"/>
    <property type="match status" value="1"/>
</dbReference>
<dbReference type="EMBL" id="JAEMUH010000009">
    <property type="protein sequence ID" value="MBJ7551183.1"/>
    <property type="molecule type" value="Genomic_DNA"/>
</dbReference>
<comment type="similarity">
    <text evidence="6">Belongs to the TVP38/TMEM64 family.</text>
</comment>
<keyword evidence="3 6" id="KW-0812">Transmembrane</keyword>
<keyword evidence="5 6" id="KW-0472">Membrane</keyword>
<gene>
    <name evidence="8" type="ORF">JHD44_10855</name>
</gene>
<comment type="subcellular location">
    <subcellularLocation>
        <location evidence="1 6">Cell membrane</location>
        <topology evidence="1 6">Multi-pass membrane protein</topology>
    </subcellularLocation>
</comment>
<evidence type="ECO:0000256" key="4">
    <source>
        <dbReference type="ARBA" id="ARBA00022989"/>
    </source>
</evidence>
<evidence type="ECO:0000313" key="9">
    <source>
        <dbReference type="Proteomes" id="UP000598488"/>
    </source>
</evidence>
<dbReference type="RefSeq" id="WP_199462771.1">
    <property type="nucleotide sequence ID" value="NZ_JAEMUH010000009.1"/>
</dbReference>
<dbReference type="PANTHER" id="PTHR12677:SF59">
    <property type="entry name" value="GOLGI APPARATUS MEMBRANE PROTEIN TVP38-RELATED"/>
    <property type="match status" value="1"/>
</dbReference>
<sequence>MKFLKIVLLVVLAVLAYGQSNSEIWLHIADKDWIAAYVATHGVQGLVLLFACAVIFTAIGAPRQLIAFTFGFTFGGLSGVLLALLCTILSAVLVYSLAQCLVKQALIRYFDRRYQRFREFVSVDPFSKVLLVRIFPVGSNVITNLLSGAVGVPFMAFVSASALGYLPQTIIFALAGSGFGSANQWQFIVSILLGIVSLVLTSHLYRQYKKQHSNIVTIGE</sequence>
<keyword evidence="4 6" id="KW-1133">Transmembrane helix</keyword>
<feature type="transmembrane region" description="Helical" evidence="6">
    <location>
        <begin position="141"/>
        <end position="165"/>
    </location>
</feature>
<comment type="caution">
    <text evidence="8">The sequence shown here is derived from an EMBL/GenBank/DDBJ whole genome shotgun (WGS) entry which is preliminary data.</text>
</comment>
<feature type="domain" description="VTT" evidence="7">
    <location>
        <begin position="62"/>
        <end position="177"/>
    </location>
</feature>
<evidence type="ECO:0000256" key="3">
    <source>
        <dbReference type="ARBA" id="ARBA00022692"/>
    </source>
</evidence>
<reference evidence="8 9" key="1">
    <citation type="submission" date="2020-12" db="EMBL/GenBank/DDBJ databases">
        <title>Comparative genome analysis of fungal antagonists Marinomonas ostreistagni 398 and M. spartinae 468.</title>
        <authorList>
            <person name="Fields J.L."/>
            <person name="Mavrodi O.V."/>
            <person name="Biber P.D."/>
            <person name="Indest K.J."/>
            <person name="Mavrodi D.V."/>
        </authorList>
    </citation>
    <scope>NUCLEOTIDE SEQUENCE [LARGE SCALE GENOMIC DNA]</scope>
    <source>
        <strain evidence="8 9">USM7</strain>
    </source>
</reference>
<dbReference type="Proteomes" id="UP000598488">
    <property type="component" value="Unassembled WGS sequence"/>
</dbReference>
<evidence type="ECO:0000313" key="8">
    <source>
        <dbReference type="EMBL" id="MBJ7551183.1"/>
    </source>
</evidence>
<organism evidence="8 9">
    <name type="scientific">Marinomonas ostreistagni</name>
    <dbReference type="NCBI Taxonomy" id="359209"/>
    <lineage>
        <taxon>Bacteria</taxon>
        <taxon>Pseudomonadati</taxon>
        <taxon>Pseudomonadota</taxon>
        <taxon>Gammaproteobacteria</taxon>
        <taxon>Oceanospirillales</taxon>
        <taxon>Oceanospirillaceae</taxon>
        <taxon>Marinomonas</taxon>
    </lineage>
</organism>
<evidence type="ECO:0000256" key="6">
    <source>
        <dbReference type="RuleBase" id="RU366058"/>
    </source>
</evidence>
<name>A0ABS0ZDB0_9GAMM</name>
<evidence type="ECO:0000256" key="5">
    <source>
        <dbReference type="ARBA" id="ARBA00023136"/>
    </source>
</evidence>
<dbReference type="InterPro" id="IPR015414">
    <property type="entry name" value="TMEM64"/>
</dbReference>
<evidence type="ECO:0000256" key="1">
    <source>
        <dbReference type="ARBA" id="ARBA00004651"/>
    </source>
</evidence>
<evidence type="ECO:0000259" key="7">
    <source>
        <dbReference type="Pfam" id="PF09335"/>
    </source>
</evidence>
<comment type="caution">
    <text evidence="6">Lacks conserved residue(s) required for the propagation of feature annotation.</text>
</comment>
<proteinExistence type="inferred from homology"/>
<dbReference type="InterPro" id="IPR032816">
    <property type="entry name" value="VTT_dom"/>
</dbReference>
<evidence type="ECO:0000256" key="2">
    <source>
        <dbReference type="ARBA" id="ARBA00022475"/>
    </source>
</evidence>
<dbReference type="PANTHER" id="PTHR12677">
    <property type="entry name" value="GOLGI APPARATUS MEMBRANE PROTEIN TVP38-RELATED"/>
    <property type="match status" value="1"/>
</dbReference>